<evidence type="ECO:0000256" key="2">
    <source>
        <dbReference type="ARBA" id="ARBA00022679"/>
    </source>
</evidence>
<dbReference type="AlphaFoldDB" id="A0A7J6ICF1"/>
<dbReference type="EMBL" id="JAATIP010000071">
    <property type="protein sequence ID" value="KAF4378747.1"/>
    <property type="molecule type" value="Genomic_DNA"/>
</dbReference>
<evidence type="ECO:0000313" key="4">
    <source>
        <dbReference type="EMBL" id="KAF4378747.1"/>
    </source>
</evidence>
<dbReference type="InterPro" id="IPR023213">
    <property type="entry name" value="CAT-like_dom_sf"/>
</dbReference>
<accession>A0A7J6ICF1</accession>
<organism evidence="5 7">
    <name type="scientific">Cannabis sativa</name>
    <name type="common">Hemp</name>
    <name type="synonym">Marijuana</name>
    <dbReference type="NCBI Taxonomy" id="3483"/>
    <lineage>
        <taxon>Eukaryota</taxon>
        <taxon>Viridiplantae</taxon>
        <taxon>Streptophyta</taxon>
        <taxon>Embryophyta</taxon>
        <taxon>Tracheophyta</taxon>
        <taxon>Spermatophyta</taxon>
        <taxon>Magnoliopsida</taxon>
        <taxon>eudicotyledons</taxon>
        <taxon>Gunneridae</taxon>
        <taxon>Pentapetalae</taxon>
        <taxon>rosids</taxon>
        <taxon>fabids</taxon>
        <taxon>Rosales</taxon>
        <taxon>Cannabaceae</taxon>
        <taxon>Cannabis</taxon>
    </lineage>
</organism>
<gene>
    <name evidence="4" type="ORF">F8388_006198</name>
    <name evidence="5" type="ORF">G4B88_006251</name>
</gene>
<evidence type="ECO:0000256" key="3">
    <source>
        <dbReference type="ARBA" id="ARBA00023315"/>
    </source>
</evidence>
<keyword evidence="2" id="KW-0808">Transferase</keyword>
<protein>
    <submittedName>
        <fullName evidence="5">Uncharacterized protein</fullName>
    </submittedName>
</protein>
<evidence type="ECO:0000313" key="7">
    <source>
        <dbReference type="Proteomes" id="UP000583929"/>
    </source>
</evidence>
<comment type="caution">
    <text evidence="5">The sequence shown here is derived from an EMBL/GenBank/DDBJ whole genome shotgun (WGS) entry which is preliminary data.</text>
</comment>
<comment type="similarity">
    <text evidence="1">Belongs to the plant acyltransferase family.</text>
</comment>
<sequence>MNMKVNIVSKEMIKPTSPTPNHLCSYQLSFLDQISPPVYNHFVMFYNHEKYDTSNNGAELSIVEISNKLKTSLSHALTLFYPLAGRLKEDASCVECNDMGIPFIEANVSSQLSEFLTQSPIIPSDLNKFIPFETEMVSEILFGIQLNIFNCGSIAIGSCISHKIADGLSFFMFLKKWAAIARGDDDEHNQAACRPQFEAASLFPPKNISGFNPRVGIKNKSDFISKRFVFNASTIQNLKEKYAVNNKGTLSRVEALSAFIWSRFVAVTHVESKSTSYKAIVHAVNLRTRFEPQLSEYSFGNLYRIVVINVVGSENNDCEIVKQMREQLSHIDDKYLKNLQEGTEHLDYIKNGGKELLKREMTVLLNFSSWCRFPIYESNFGWGKPAWVGLPPLPFNNVVVFIDTKSGEGIEAYINLHQNDMAKLETDKEFLAFVSV</sequence>
<keyword evidence="7" id="KW-1185">Reference proteome</keyword>
<dbReference type="EMBL" id="JAATIQ010000001">
    <property type="protein sequence ID" value="KAF4404865.1"/>
    <property type="molecule type" value="Genomic_DNA"/>
</dbReference>
<proteinExistence type="inferred from homology"/>
<dbReference type="PANTHER" id="PTHR31623:SF46">
    <property type="entry name" value="VINORINE SYNTHASE-LIKE"/>
    <property type="match status" value="1"/>
</dbReference>
<evidence type="ECO:0000256" key="1">
    <source>
        <dbReference type="ARBA" id="ARBA00009861"/>
    </source>
</evidence>
<name>A0A7J6ICF1_CANSA</name>
<dbReference type="GO" id="GO:0016746">
    <property type="term" value="F:acyltransferase activity"/>
    <property type="evidence" value="ECO:0007669"/>
    <property type="project" value="UniProtKB-KW"/>
</dbReference>
<dbReference type="Pfam" id="PF02458">
    <property type="entry name" value="Transferase"/>
    <property type="match status" value="1"/>
</dbReference>
<evidence type="ECO:0000313" key="5">
    <source>
        <dbReference type="EMBL" id="KAF4404865.1"/>
    </source>
</evidence>
<dbReference type="Gene3D" id="3.30.559.10">
    <property type="entry name" value="Chloramphenicol acetyltransferase-like domain"/>
    <property type="match status" value="2"/>
</dbReference>
<dbReference type="Proteomes" id="UP000583929">
    <property type="component" value="Unassembled WGS sequence"/>
</dbReference>
<dbReference type="Proteomes" id="UP000525078">
    <property type="component" value="Unassembled WGS sequence"/>
</dbReference>
<reference evidence="6 7" key="1">
    <citation type="journal article" date="2020" name="bioRxiv">
        <title>Sequence and annotation of 42 cannabis genomes reveals extensive copy number variation in cannabinoid synthesis and pathogen resistance genes.</title>
        <authorList>
            <person name="Mckernan K.J."/>
            <person name="Helbert Y."/>
            <person name="Kane L.T."/>
            <person name="Ebling H."/>
            <person name="Zhang L."/>
            <person name="Liu B."/>
            <person name="Eaton Z."/>
            <person name="Mclaughlin S."/>
            <person name="Kingan S."/>
            <person name="Baybayan P."/>
            <person name="Concepcion G."/>
            <person name="Jordan M."/>
            <person name="Riva A."/>
            <person name="Barbazuk W."/>
            <person name="Harkins T."/>
        </authorList>
    </citation>
    <scope>NUCLEOTIDE SEQUENCE [LARGE SCALE GENOMIC DNA]</scope>
    <source>
        <strain evidence="6 7">cv. Jamaican Lion 4</strain>
        <strain evidence="5">Father</strain>
        <strain evidence="4">Mother</strain>
        <tissue evidence="5">Leaf</tissue>
    </source>
</reference>
<keyword evidence="3" id="KW-0012">Acyltransferase</keyword>
<dbReference type="PANTHER" id="PTHR31623">
    <property type="entry name" value="F21J9.9"/>
    <property type="match status" value="1"/>
</dbReference>
<evidence type="ECO:0000313" key="6">
    <source>
        <dbReference type="Proteomes" id="UP000525078"/>
    </source>
</evidence>